<gene>
    <name evidence="2" type="ORF">V8G54_022399</name>
</gene>
<name>A0AAQ3NJ66_VIGMU</name>
<organism evidence="2 3">
    <name type="scientific">Vigna mungo</name>
    <name type="common">Black gram</name>
    <name type="synonym">Phaseolus mungo</name>
    <dbReference type="NCBI Taxonomy" id="3915"/>
    <lineage>
        <taxon>Eukaryota</taxon>
        <taxon>Viridiplantae</taxon>
        <taxon>Streptophyta</taxon>
        <taxon>Embryophyta</taxon>
        <taxon>Tracheophyta</taxon>
        <taxon>Spermatophyta</taxon>
        <taxon>Magnoliopsida</taxon>
        <taxon>eudicotyledons</taxon>
        <taxon>Gunneridae</taxon>
        <taxon>Pentapetalae</taxon>
        <taxon>rosids</taxon>
        <taxon>fabids</taxon>
        <taxon>Fabales</taxon>
        <taxon>Fabaceae</taxon>
        <taxon>Papilionoideae</taxon>
        <taxon>50 kb inversion clade</taxon>
        <taxon>NPAAA clade</taxon>
        <taxon>indigoferoid/millettioid clade</taxon>
        <taxon>Phaseoleae</taxon>
        <taxon>Vigna</taxon>
    </lineage>
</organism>
<protein>
    <submittedName>
        <fullName evidence="2">Uncharacterized protein</fullName>
    </submittedName>
</protein>
<proteinExistence type="predicted"/>
<dbReference type="Proteomes" id="UP001374535">
    <property type="component" value="Chromosome 6"/>
</dbReference>
<dbReference type="PANTHER" id="PTHR34057:SF17">
    <property type="match status" value="1"/>
</dbReference>
<dbReference type="CDD" id="cd11650">
    <property type="entry name" value="AT4G37440_like"/>
    <property type="match status" value="1"/>
</dbReference>
<evidence type="ECO:0000313" key="2">
    <source>
        <dbReference type="EMBL" id="WVZ09053.1"/>
    </source>
</evidence>
<keyword evidence="3" id="KW-1185">Reference proteome</keyword>
<dbReference type="PANTHER" id="PTHR34057">
    <property type="entry name" value="ELONGATION FACTOR"/>
    <property type="match status" value="1"/>
</dbReference>
<accession>A0AAQ3NJ66</accession>
<feature type="region of interest" description="Disordered" evidence="1">
    <location>
        <begin position="442"/>
        <end position="466"/>
    </location>
</feature>
<sequence length="466" mass="52383">MSTGNGRPEEDALKMENGRVPFSAFSESKEQKVIQQPRSSCQIIENIPKSGANEEDVQVNIVGSGSGTFGGKAAEDACDDATDSECSSSSSFGDTDSGTEEASCSAFTNTEIESLPMCDGDQSKTSLSRNFIHPVKWRCKWLELQVKKLNTLALKYDKELAAYDHRKQLEFSKFTIDDLNVKSVPIYDGIGRNKVMKRKKRNKAEERNLSSYISKHSIFSYYENKNQFPENKNRGTCVEDSCGDTLINADFPEEVKLNDTLSTADLEDNDKTIIDVIKRIEELESHVGKLKTRIDNVVRENPGKFCSVTQLGMTRPSDGLNHSGHNSSSLIGNDNTFPVRFLRASSQNKSELNKEDLLLTQNTLPTRAMTTPFIGTTNMPQHEFLQDNTEDEILIQNQAGKEELHDFERVRNQFMEKTKESVEEHKSMSTENAVSAFQVGCASNSNLRRSKRRGRRKIGSKGWKRR</sequence>
<evidence type="ECO:0000256" key="1">
    <source>
        <dbReference type="SAM" id="MobiDB-lite"/>
    </source>
</evidence>
<dbReference type="EMBL" id="CP144695">
    <property type="protein sequence ID" value="WVZ09053.1"/>
    <property type="molecule type" value="Genomic_DNA"/>
</dbReference>
<dbReference type="AlphaFoldDB" id="A0AAQ3NJ66"/>
<reference evidence="2 3" key="1">
    <citation type="journal article" date="2023" name="Life. Sci Alliance">
        <title>Evolutionary insights into 3D genome organization and epigenetic landscape of Vigna mungo.</title>
        <authorList>
            <person name="Junaid A."/>
            <person name="Singh B."/>
            <person name="Bhatia S."/>
        </authorList>
    </citation>
    <scope>NUCLEOTIDE SEQUENCE [LARGE SCALE GENOMIC DNA]</scope>
    <source>
        <strain evidence="2">Urdbean</strain>
    </source>
</reference>
<evidence type="ECO:0000313" key="3">
    <source>
        <dbReference type="Proteomes" id="UP001374535"/>
    </source>
</evidence>
<feature type="compositionally biased region" description="Basic residues" evidence="1">
    <location>
        <begin position="448"/>
        <end position="466"/>
    </location>
</feature>
<dbReference type="InterPro" id="IPR038745">
    <property type="entry name" value="AT4G37440-like"/>
</dbReference>